<dbReference type="Pfam" id="PF04075">
    <property type="entry name" value="F420H2_quin_red"/>
    <property type="match status" value="1"/>
</dbReference>
<keyword evidence="4" id="KW-1185">Reference proteome</keyword>
<sequence>MIGMSDWNTNIINEFRANEGRVGGPFEGAPMVLVHHRGRKTGRELVTPMMYLADDRDPATVYIFASKAGAPTNPDWYYNLTAAGKAEVEIGTETYPVVVTEVTGADRDRVYAEQARRYPGFAEYAEKTAGIRVIPVLALRRD</sequence>
<dbReference type="PANTHER" id="PTHR39428">
    <property type="entry name" value="F420H(2)-DEPENDENT QUINONE REDUCTASE RV1261C"/>
    <property type="match status" value="1"/>
</dbReference>
<comment type="caution">
    <text evidence="3">The sequence shown here is derived from an EMBL/GenBank/DDBJ whole genome shotgun (WGS) entry which is preliminary data.</text>
</comment>
<dbReference type="GO" id="GO:0005886">
    <property type="term" value="C:plasma membrane"/>
    <property type="evidence" value="ECO:0007669"/>
    <property type="project" value="TreeGrafter"/>
</dbReference>
<dbReference type="GO" id="GO:0016491">
    <property type="term" value="F:oxidoreductase activity"/>
    <property type="evidence" value="ECO:0007669"/>
    <property type="project" value="InterPro"/>
</dbReference>
<protein>
    <submittedName>
        <fullName evidence="3">Nitroreductase family deazaflavin-dependent oxidoreductase</fullName>
    </submittedName>
</protein>
<reference evidence="3 4" key="1">
    <citation type="submission" date="2019-11" db="EMBL/GenBank/DDBJ databases">
        <title>Nocardia sp. nov. CT2-14 isolated from soil.</title>
        <authorList>
            <person name="Kanchanasin P."/>
            <person name="Tanasupawat S."/>
            <person name="Yuki M."/>
            <person name="Kudo T."/>
        </authorList>
    </citation>
    <scope>NUCLEOTIDE SEQUENCE [LARGE SCALE GENOMIC DNA]</scope>
    <source>
        <strain evidence="3 4">CT2-14</strain>
    </source>
</reference>
<gene>
    <name evidence="3" type="ORF">GLP40_20170</name>
</gene>
<comment type="similarity">
    <text evidence="1">Belongs to the F420H(2)-dependent quinone reductase family.</text>
</comment>
<dbReference type="Gene3D" id="2.30.110.10">
    <property type="entry name" value="Electron Transport, Fmn-binding Protein, Chain A"/>
    <property type="match status" value="1"/>
</dbReference>
<dbReference type="InterPro" id="IPR004378">
    <property type="entry name" value="F420H2_quin_Rdtase"/>
</dbReference>
<dbReference type="NCBIfam" id="TIGR00026">
    <property type="entry name" value="hi_GC_TIGR00026"/>
    <property type="match status" value="1"/>
</dbReference>
<comment type="catalytic activity">
    <reaction evidence="2">
        <text>oxidized coenzyme F420-(gamma-L-Glu)(n) + a quinol + H(+) = reduced coenzyme F420-(gamma-L-Glu)(n) + a quinone</text>
        <dbReference type="Rhea" id="RHEA:39663"/>
        <dbReference type="Rhea" id="RHEA-COMP:12939"/>
        <dbReference type="Rhea" id="RHEA-COMP:14378"/>
        <dbReference type="ChEBI" id="CHEBI:15378"/>
        <dbReference type="ChEBI" id="CHEBI:24646"/>
        <dbReference type="ChEBI" id="CHEBI:132124"/>
        <dbReference type="ChEBI" id="CHEBI:133980"/>
        <dbReference type="ChEBI" id="CHEBI:139511"/>
    </reaction>
</comment>
<evidence type="ECO:0000313" key="4">
    <source>
        <dbReference type="Proteomes" id="UP000432464"/>
    </source>
</evidence>
<dbReference type="Proteomes" id="UP000432464">
    <property type="component" value="Unassembled WGS sequence"/>
</dbReference>
<dbReference type="InterPro" id="IPR012349">
    <property type="entry name" value="Split_barrel_FMN-bd"/>
</dbReference>
<evidence type="ECO:0000256" key="1">
    <source>
        <dbReference type="ARBA" id="ARBA00008710"/>
    </source>
</evidence>
<dbReference type="EMBL" id="WMBB01000009">
    <property type="protein sequence ID" value="MTE15080.1"/>
    <property type="molecule type" value="Genomic_DNA"/>
</dbReference>
<accession>A0A6I3L2K2</accession>
<dbReference type="RefSeq" id="WP_154789513.1">
    <property type="nucleotide sequence ID" value="NZ_WMBB01000009.1"/>
</dbReference>
<evidence type="ECO:0000256" key="2">
    <source>
        <dbReference type="ARBA" id="ARBA00049106"/>
    </source>
</evidence>
<name>A0A6I3L2K2_9NOCA</name>
<proteinExistence type="inferred from homology"/>
<organism evidence="3 4">
    <name type="scientific">Nocardia aurantiaca</name>
    <dbReference type="NCBI Taxonomy" id="2675850"/>
    <lineage>
        <taxon>Bacteria</taxon>
        <taxon>Bacillati</taxon>
        <taxon>Actinomycetota</taxon>
        <taxon>Actinomycetes</taxon>
        <taxon>Mycobacteriales</taxon>
        <taxon>Nocardiaceae</taxon>
        <taxon>Nocardia</taxon>
    </lineage>
</organism>
<dbReference type="GO" id="GO:0070967">
    <property type="term" value="F:coenzyme F420 binding"/>
    <property type="evidence" value="ECO:0007669"/>
    <property type="project" value="TreeGrafter"/>
</dbReference>
<evidence type="ECO:0000313" key="3">
    <source>
        <dbReference type="EMBL" id="MTE15080.1"/>
    </source>
</evidence>
<dbReference type="PANTHER" id="PTHR39428:SF3">
    <property type="entry name" value="DEAZAFLAVIN-DEPENDENT NITROREDUCTASE"/>
    <property type="match status" value="1"/>
</dbReference>
<dbReference type="AlphaFoldDB" id="A0A6I3L2K2"/>